<organism evidence="2 3">
    <name type="scientific">Tritrichomonas musculus</name>
    <dbReference type="NCBI Taxonomy" id="1915356"/>
    <lineage>
        <taxon>Eukaryota</taxon>
        <taxon>Metamonada</taxon>
        <taxon>Parabasalia</taxon>
        <taxon>Tritrichomonadida</taxon>
        <taxon>Tritrichomonadidae</taxon>
        <taxon>Tritrichomonas</taxon>
    </lineage>
</organism>
<feature type="domain" description="DDE-1" evidence="1">
    <location>
        <begin position="13"/>
        <end position="128"/>
    </location>
</feature>
<dbReference type="EMBL" id="JAPFFF010000016">
    <property type="protein sequence ID" value="KAK8864948.1"/>
    <property type="molecule type" value="Genomic_DNA"/>
</dbReference>
<evidence type="ECO:0000313" key="2">
    <source>
        <dbReference type="EMBL" id="KAK8864948.1"/>
    </source>
</evidence>
<gene>
    <name evidence="2" type="ORF">M9Y10_010475</name>
</gene>
<dbReference type="Pfam" id="PF03184">
    <property type="entry name" value="DDE_1"/>
    <property type="match status" value="1"/>
</dbReference>
<evidence type="ECO:0000313" key="3">
    <source>
        <dbReference type="Proteomes" id="UP001470230"/>
    </source>
</evidence>
<keyword evidence="3" id="KW-1185">Reference proteome</keyword>
<name>A0ABR2IKZ3_9EUKA</name>
<sequence length="225" mass="26605">MDNSANIDVEFYSIKNKIVLLCNSYPVHFSKEAKEFAQELNIQLVQVPEGLTRIFQPLDHRVFEVLKNQKRSFLNMKIVEDILQLFNPDEGELKKRVKPIILMSKKGAVAMLECSWNRITEDLIIEAWNEAIIKNISINASIEEINILYVDEDSLEQLKTKHHDQLIEYVRLYDQRQENCKSKKKGNRTRLNTYQAQINREQQQQPFQFNGMQQSWQQQQPFSFN</sequence>
<protein>
    <recommendedName>
        <fullName evidence="1">DDE-1 domain-containing protein</fullName>
    </recommendedName>
</protein>
<dbReference type="InterPro" id="IPR004875">
    <property type="entry name" value="DDE_SF_endonuclease_dom"/>
</dbReference>
<reference evidence="2 3" key="1">
    <citation type="submission" date="2024-04" db="EMBL/GenBank/DDBJ databases">
        <title>Tritrichomonas musculus Genome.</title>
        <authorList>
            <person name="Alves-Ferreira E."/>
            <person name="Grigg M."/>
            <person name="Lorenzi H."/>
            <person name="Galac M."/>
        </authorList>
    </citation>
    <scope>NUCLEOTIDE SEQUENCE [LARGE SCALE GENOMIC DNA]</scope>
    <source>
        <strain evidence="2 3">EAF2021</strain>
    </source>
</reference>
<comment type="caution">
    <text evidence="2">The sequence shown here is derived from an EMBL/GenBank/DDBJ whole genome shotgun (WGS) entry which is preliminary data.</text>
</comment>
<proteinExistence type="predicted"/>
<accession>A0ABR2IKZ3</accession>
<dbReference type="Proteomes" id="UP001470230">
    <property type="component" value="Unassembled WGS sequence"/>
</dbReference>
<evidence type="ECO:0000259" key="1">
    <source>
        <dbReference type="Pfam" id="PF03184"/>
    </source>
</evidence>